<organism evidence="1">
    <name type="scientific">Rhizophora mucronata</name>
    <name type="common">Asiatic mangrove</name>
    <dbReference type="NCBI Taxonomy" id="61149"/>
    <lineage>
        <taxon>Eukaryota</taxon>
        <taxon>Viridiplantae</taxon>
        <taxon>Streptophyta</taxon>
        <taxon>Embryophyta</taxon>
        <taxon>Tracheophyta</taxon>
        <taxon>Spermatophyta</taxon>
        <taxon>Magnoliopsida</taxon>
        <taxon>eudicotyledons</taxon>
        <taxon>Gunneridae</taxon>
        <taxon>Pentapetalae</taxon>
        <taxon>rosids</taxon>
        <taxon>fabids</taxon>
        <taxon>Malpighiales</taxon>
        <taxon>Rhizophoraceae</taxon>
        <taxon>Rhizophora</taxon>
    </lineage>
</organism>
<proteinExistence type="predicted"/>
<sequence>MVLPFSDAYYQNFLLIDGRWRCGADTEDKSYDGRARRRCKLRGKRGHMGLAYPFHVPPENSPYKRHKHHRQRLAYGLPESLILRFDAQDSPEKSEPRLGQNFDRLHSSKEGWIRKREWSFL</sequence>
<accession>A0A2P2NZX1</accession>
<dbReference type="AlphaFoldDB" id="A0A2P2NZX1"/>
<protein>
    <submittedName>
        <fullName evidence="1">Uncharacterized protein</fullName>
    </submittedName>
</protein>
<dbReference type="EMBL" id="GGEC01067584">
    <property type="protein sequence ID" value="MBX48068.1"/>
    <property type="molecule type" value="Transcribed_RNA"/>
</dbReference>
<name>A0A2P2NZX1_RHIMU</name>
<evidence type="ECO:0000313" key="1">
    <source>
        <dbReference type="EMBL" id="MBX48068.1"/>
    </source>
</evidence>
<reference evidence="1" key="1">
    <citation type="submission" date="2018-02" db="EMBL/GenBank/DDBJ databases">
        <title>Rhizophora mucronata_Transcriptome.</title>
        <authorList>
            <person name="Meera S.P."/>
            <person name="Sreeshan A."/>
            <person name="Augustine A."/>
        </authorList>
    </citation>
    <scope>NUCLEOTIDE SEQUENCE</scope>
    <source>
        <tissue evidence="1">Leaf</tissue>
    </source>
</reference>